<dbReference type="SUPFAM" id="SSF75005">
    <property type="entry name" value="Arabinanase/levansucrase/invertase"/>
    <property type="match status" value="1"/>
</dbReference>
<dbReference type="EC" id="3.2.1.55" evidence="3"/>
<keyword evidence="4" id="KW-0964">Secreted</keyword>
<reference evidence="10" key="1">
    <citation type="submission" date="2016-10" db="EMBL/GenBank/DDBJ databases">
        <authorList>
            <person name="Varghese N."/>
            <person name="Submissions S."/>
        </authorList>
    </citation>
    <scope>NUCLEOTIDE SEQUENCE [LARGE SCALE GENOMIC DNA]</scope>
    <source>
        <strain evidence="10">CGMCC 4.7047</strain>
    </source>
</reference>
<dbReference type="GO" id="GO:0045493">
    <property type="term" value="P:xylan catabolic process"/>
    <property type="evidence" value="ECO:0007669"/>
    <property type="project" value="UniProtKB-KW"/>
</dbReference>
<dbReference type="CDD" id="cd08987">
    <property type="entry name" value="GH62"/>
    <property type="match status" value="1"/>
</dbReference>
<dbReference type="InterPro" id="IPR023296">
    <property type="entry name" value="Glyco_hydro_beta-prop_sf"/>
</dbReference>
<keyword evidence="10" id="KW-1185">Reference proteome</keyword>
<comment type="subcellular location">
    <subcellularLocation>
        <location evidence="2">Secreted</location>
    </subcellularLocation>
</comment>
<evidence type="ECO:0000256" key="6">
    <source>
        <dbReference type="ARBA" id="ARBA00022801"/>
    </source>
</evidence>
<gene>
    <name evidence="9" type="ORF">SAMN05444716_101560</name>
</gene>
<dbReference type="GO" id="GO:0046373">
    <property type="term" value="P:L-arabinose metabolic process"/>
    <property type="evidence" value="ECO:0007669"/>
    <property type="project" value="InterPro"/>
</dbReference>
<dbReference type="PANTHER" id="PTHR40631">
    <property type="entry name" value="ALPHA-L-ARABINOFURANOSIDASE AXHA-2-RELATED"/>
    <property type="match status" value="1"/>
</dbReference>
<evidence type="ECO:0000256" key="7">
    <source>
        <dbReference type="ARBA" id="ARBA00023295"/>
    </source>
</evidence>
<dbReference type="EMBL" id="FPAB01000001">
    <property type="protein sequence ID" value="SFS40507.1"/>
    <property type="molecule type" value="Genomic_DNA"/>
</dbReference>
<feature type="signal peptide" evidence="8">
    <location>
        <begin position="1"/>
        <end position="42"/>
    </location>
</feature>
<keyword evidence="9" id="KW-0858">Xylan degradation</keyword>
<dbReference type="InterPro" id="IPR005193">
    <property type="entry name" value="GH62_arabinosidase"/>
</dbReference>
<dbReference type="GO" id="GO:0046556">
    <property type="term" value="F:alpha-L-arabinofuranosidase activity"/>
    <property type="evidence" value="ECO:0007669"/>
    <property type="project" value="UniProtKB-EC"/>
</dbReference>
<dbReference type="PANTHER" id="PTHR40631:SF2">
    <property type="entry name" value="ALPHA-L-ARABINOFURANOSIDASE"/>
    <property type="match status" value="1"/>
</dbReference>
<evidence type="ECO:0000256" key="4">
    <source>
        <dbReference type="ARBA" id="ARBA00022525"/>
    </source>
</evidence>
<dbReference type="Pfam" id="PF03664">
    <property type="entry name" value="Glyco_hydro_62"/>
    <property type="match status" value="1"/>
</dbReference>
<evidence type="ECO:0000256" key="2">
    <source>
        <dbReference type="ARBA" id="ARBA00004613"/>
    </source>
</evidence>
<evidence type="ECO:0000256" key="8">
    <source>
        <dbReference type="SAM" id="SignalP"/>
    </source>
</evidence>
<evidence type="ECO:0000256" key="1">
    <source>
        <dbReference type="ARBA" id="ARBA00001462"/>
    </source>
</evidence>
<dbReference type="STRING" id="1176198.SAMN05444716_101560"/>
<evidence type="ECO:0000256" key="5">
    <source>
        <dbReference type="ARBA" id="ARBA00022729"/>
    </source>
</evidence>
<dbReference type="Proteomes" id="UP000198873">
    <property type="component" value="Unassembled WGS sequence"/>
</dbReference>
<name>A0A1I6PJY3_9ACTN</name>
<dbReference type="GO" id="GO:0005576">
    <property type="term" value="C:extracellular region"/>
    <property type="evidence" value="ECO:0007669"/>
    <property type="project" value="UniProtKB-SubCell"/>
</dbReference>
<dbReference type="AlphaFoldDB" id="A0A1I6PJY3"/>
<keyword evidence="6 9" id="KW-0378">Hydrolase</keyword>
<keyword evidence="9" id="KW-0119">Carbohydrate metabolism</keyword>
<evidence type="ECO:0000256" key="3">
    <source>
        <dbReference type="ARBA" id="ARBA00012670"/>
    </source>
</evidence>
<accession>A0A1I6PJY3</accession>
<comment type="catalytic activity">
    <reaction evidence="1">
        <text>Hydrolysis of terminal non-reducing alpha-L-arabinofuranoside residues in alpha-L-arabinosides.</text>
        <dbReference type="EC" id="3.2.1.55"/>
    </reaction>
</comment>
<organism evidence="9 10">
    <name type="scientific">Streptomyces harbinensis</name>
    <dbReference type="NCBI Taxonomy" id="1176198"/>
    <lineage>
        <taxon>Bacteria</taxon>
        <taxon>Bacillati</taxon>
        <taxon>Actinomycetota</taxon>
        <taxon>Actinomycetes</taxon>
        <taxon>Kitasatosporales</taxon>
        <taxon>Streptomycetaceae</taxon>
        <taxon>Streptomyces</taxon>
    </lineage>
</organism>
<keyword evidence="7 9" id="KW-0326">Glycosidase</keyword>
<keyword evidence="9" id="KW-0624">Polysaccharide degradation</keyword>
<dbReference type="RefSeq" id="WP_019432525.1">
    <property type="nucleotide sequence ID" value="NZ_FPAB01000001.1"/>
</dbReference>
<sequence>MRRPPPTPPTPRAVRRRTRPVRLAVVLLLGLLMALTTAPAGSATTTDTAPDTATAPADVRTAALPSSFQWSSSGQLISPKPDGSHNIVAVKDPTVVQHDGRWHVYMTTANTAGQWSLAHTSFTDWSQAAAAPHTYLDTNPDIGNRYAAAPQVFYFAPRDEWYLVYQTGLPSFSVNSDPGDPAGWSAPRNFQNSMPDIIRDNIGDGHWVDFWVICDDTMCYLYSSDDNGQLYRAETTIGEFPDGFRNTRIELQDANRYALFEGSAIYRVQDTDTYLLIIEAIGSDGRRYYRSFTSQGLGGQWQPLAASEANPFARANNTAFPGGAWTQDISHGELIRSGSDQTMTIDPCRLQLLYQGQDPGAGGDYSQLPWRLGLLTQTNPTC</sequence>
<dbReference type="Gene3D" id="2.115.10.20">
    <property type="entry name" value="Glycosyl hydrolase domain, family 43"/>
    <property type="match status" value="1"/>
</dbReference>
<evidence type="ECO:0000313" key="9">
    <source>
        <dbReference type="EMBL" id="SFS40507.1"/>
    </source>
</evidence>
<evidence type="ECO:0000313" key="10">
    <source>
        <dbReference type="Proteomes" id="UP000198873"/>
    </source>
</evidence>
<proteinExistence type="predicted"/>
<keyword evidence="5 8" id="KW-0732">Signal</keyword>
<protein>
    <recommendedName>
        <fullName evidence="3">non-reducing end alpha-L-arabinofuranosidase</fullName>
        <ecNumber evidence="3">3.2.1.55</ecNumber>
    </recommendedName>
</protein>
<feature type="chain" id="PRO_5038433387" description="non-reducing end alpha-L-arabinofuranosidase" evidence="8">
    <location>
        <begin position="43"/>
        <end position="382"/>
    </location>
</feature>